<evidence type="ECO:0000256" key="2">
    <source>
        <dbReference type="ARBA" id="ARBA00022670"/>
    </source>
</evidence>
<evidence type="ECO:0000256" key="5">
    <source>
        <dbReference type="ARBA" id="ARBA00022833"/>
    </source>
</evidence>
<dbReference type="Pfam" id="PF01432">
    <property type="entry name" value="Peptidase_M3"/>
    <property type="match status" value="1"/>
</dbReference>
<dbReference type="GO" id="GO:0004222">
    <property type="term" value="F:metalloendopeptidase activity"/>
    <property type="evidence" value="ECO:0007669"/>
    <property type="project" value="UniProtKB-EC"/>
</dbReference>
<comment type="cofactor">
    <cofactor evidence="7">
        <name>Zn(2+)</name>
        <dbReference type="ChEBI" id="CHEBI:29105"/>
    </cofactor>
    <text evidence="7">Binds 1 zinc ion.</text>
</comment>
<protein>
    <submittedName>
        <fullName evidence="9">Oligopeptidase A</fullName>
        <ecNumber evidence="9">3.4.24.70</ecNumber>
    </submittedName>
</protein>
<dbReference type="EC" id="3.4.24.70" evidence="9"/>
<dbReference type="GeneID" id="94445434"/>
<keyword evidence="10" id="KW-1185">Reference proteome</keyword>
<feature type="domain" description="Peptidase M3A/M3B catalytic" evidence="8">
    <location>
        <begin position="212"/>
        <end position="633"/>
    </location>
</feature>
<dbReference type="Proteomes" id="UP000033572">
    <property type="component" value="Unassembled WGS sequence"/>
</dbReference>
<dbReference type="GO" id="GO:0006508">
    <property type="term" value="P:proteolysis"/>
    <property type="evidence" value="ECO:0007669"/>
    <property type="project" value="UniProtKB-KW"/>
</dbReference>
<evidence type="ECO:0000256" key="1">
    <source>
        <dbReference type="ARBA" id="ARBA00006040"/>
    </source>
</evidence>
<evidence type="ECO:0000256" key="3">
    <source>
        <dbReference type="ARBA" id="ARBA00022723"/>
    </source>
</evidence>
<accession>A0A0F0KT57</accession>
<evidence type="ECO:0000259" key="8">
    <source>
        <dbReference type="Pfam" id="PF01432"/>
    </source>
</evidence>
<dbReference type="RefSeq" id="WP_244268166.1">
    <property type="nucleotide sequence ID" value="NZ_CP031425.1"/>
</dbReference>
<dbReference type="InterPro" id="IPR024077">
    <property type="entry name" value="Neurolysin/TOP_dom2"/>
</dbReference>
<gene>
    <name evidence="9" type="primary">prlC</name>
    <name evidence="9" type="ORF">RN50_01529</name>
</gene>
<keyword evidence="2 7" id="KW-0645">Protease</keyword>
<dbReference type="GO" id="GO:0046872">
    <property type="term" value="F:metal ion binding"/>
    <property type="evidence" value="ECO:0007669"/>
    <property type="project" value="UniProtKB-UniRule"/>
</dbReference>
<evidence type="ECO:0000313" key="9">
    <source>
        <dbReference type="EMBL" id="KJL22411.1"/>
    </source>
</evidence>
<name>A0A0F0KT57_9MICO</name>
<evidence type="ECO:0000313" key="10">
    <source>
        <dbReference type="Proteomes" id="UP000033572"/>
    </source>
</evidence>
<dbReference type="PATRIC" id="fig|104336.4.peg.1570"/>
<dbReference type="InterPro" id="IPR024079">
    <property type="entry name" value="MetalloPept_cat_dom_sf"/>
</dbReference>
<dbReference type="PANTHER" id="PTHR11804:SF84">
    <property type="entry name" value="SACCHAROLYSIN"/>
    <property type="match status" value="1"/>
</dbReference>
<organism evidence="9 10">
    <name type="scientific">Microbacterium foliorum</name>
    <dbReference type="NCBI Taxonomy" id="104336"/>
    <lineage>
        <taxon>Bacteria</taxon>
        <taxon>Bacillati</taxon>
        <taxon>Actinomycetota</taxon>
        <taxon>Actinomycetes</taxon>
        <taxon>Micrococcales</taxon>
        <taxon>Microbacteriaceae</taxon>
        <taxon>Microbacterium</taxon>
    </lineage>
</organism>
<dbReference type="InterPro" id="IPR045090">
    <property type="entry name" value="Pept_M3A_M3B"/>
</dbReference>
<dbReference type="GO" id="GO:0006518">
    <property type="term" value="P:peptide metabolic process"/>
    <property type="evidence" value="ECO:0007669"/>
    <property type="project" value="TreeGrafter"/>
</dbReference>
<dbReference type="AlphaFoldDB" id="A0A0F0KT57"/>
<comment type="similarity">
    <text evidence="1 7">Belongs to the peptidase M3 family.</text>
</comment>
<keyword evidence="6 7" id="KW-0482">Metalloprotease</keyword>
<evidence type="ECO:0000256" key="4">
    <source>
        <dbReference type="ARBA" id="ARBA00022801"/>
    </source>
</evidence>
<sequence length="639" mass="71835">MTERLLEPIGFPSASDEWIAFAQERPRRRLTRIDDLVATLCDGSDRSALESLTIWNDLQIDLTAVRNEAELLSEVHPDRDVREAMEAVLTQAQAKASSMMADSRLADLFASTGESGLDPAALRVHTHLLRDFRRGGAYLDQEARHRVAELAARDSELSVRFSRNIREGGRRIRVDPAALVGLPDDFVKAHPVGDDGRVALSTDATDFMPVQRYANDRELRIRLAKERADLAWPDNDAILEELLEVRRQRAEILGYGTWADYEADGRMAGSADRVSSFLDEIDAASGPAAEREYRVLLDRLREEELDADAVTIADQPYLLRALHAERFDVDAQKVRSYFDYEKVLRGVLEITAMLCDVDFVASDVPAWHEDVRSFDVKRGGSRLGRIHLDMHPRGGKFNHAACFRIAPGIRGRIVAEAALVCNFPTGLMEHRQVQTFFHEFGHLMHEILAGQHDWVEFAGIATEWDFSEAPSQMLEEWVWDADVLRTFATDASGEPIPHDLVERMNRADRFGRALLVRTQLGHARVSLHLHVDDRRDLAAATAHWYEVSTPVARLNGSHSYAAFGHLTSYGACYYTYQWSLVIARDLLSGFVDGLLDREAAARYRREILEPGGSRDAADLVAAFLGRGFSVDAYRAWLDG</sequence>
<proteinExistence type="inferred from homology"/>
<keyword evidence="3 7" id="KW-0479">Metal-binding</keyword>
<dbReference type="Gene3D" id="1.10.1370.10">
    <property type="entry name" value="Neurolysin, domain 3"/>
    <property type="match status" value="1"/>
</dbReference>
<keyword evidence="4 7" id="KW-0378">Hydrolase</keyword>
<evidence type="ECO:0000256" key="7">
    <source>
        <dbReference type="RuleBase" id="RU003435"/>
    </source>
</evidence>
<dbReference type="Gene3D" id="3.40.390.10">
    <property type="entry name" value="Collagenase (Catalytic Domain)"/>
    <property type="match status" value="1"/>
</dbReference>
<reference evidence="9 10" key="1">
    <citation type="submission" date="2015-02" db="EMBL/GenBank/DDBJ databases">
        <title>Draft genome sequences of ten Microbacterium spp. with emphasis on heavy metal contaminated environments.</title>
        <authorList>
            <person name="Corretto E."/>
        </authorList>
    </citation>
    <scope>NUCLEOTIDE SEQUENCE [LARGE SCALE GENOMIC DNA]</scope>
    <source>
        <strain evidence="9 10">DSM 12966</strain>
    </source>
</reference>
<dbReference type="CDD" id="cd06455">
    <property type="entry name" value="M3A_TOP"/>
    <property type="match status" value="1"/>
</dbReference>
<dbReference type="InterPro" id="IPR001567">
    <property type="entry name" value="Pept_M3A_M3B_dom"/>
</dbReference>
<keyword evidence="5 7" id="KW-0862">Zinc</keyword>
<evidence type="ECO:0000256" key="6">
    <source>
        <dbReference type="ARBA" id="ARBA00023049"/>
    </source>
</evidence>
<dbReference type="SUPFAM" id="SSF55486">
    <property type="entry name" value="Metalloproteases ('zincins'), catalytic domain"/>
    <property type="match status" value="1"/>
</dbReference>
<comment type="caution">
    <text evidence="9">The sequence shown here is derived from an EMBL/GenBank/DDBJ whole genome shotgun (WGS) entry which is preliminary data.</text>
</comment>
<dbReference type="EMBL" id="JYIU01000039">
    <property type="protein sequence ID" value="KJL22411.1"/>
    <property type="molecule type" value="Genomic_DNA"/>
</dbReference>
<dbReference type="PANTHER" id="PTHR11804">
    <property type="entry name" value="PROTEASE M3 THIMET OLIGOPEPTIDASE-RELATED"/>
    <property type="match status" value="1"/>
</dbReference>